<feature type="region of interest" description="Disordered" evidence="1">
    <location>
        <begin position="34"/>
        <end position="59"/>
    </location>
</feature>
<dbReference type="Proteomes" id="UP000439123">
    <property type="component" value="Unassembled WGS sequence"/>
</dbReference>
<evidence type="ECO:0000256" key="1">
    <source>
        <dbReference type="SAM" id="MobiDB-lite"/>
    </source>
</evidence>
<reference evidence="2 3" key="1">
    <citation type="submission" date="2019-10" db="EMBL/GenBank/DDBJ databases">
        <authorList>
            <person name="Karimi E."/>
        </authorList>
    </citation>
    <scope>NUCLEOTIDE SEQUENCE [LARGE SCALE GENOMIC DNA]</scope>
    <source>
        <strain evidence="2">Aeromonas sp. 8C</strain>
    </source>
</reference>
<gene>
    <name evidence="2" type="ORF">AERO8C_140167</name>
</gene>
<name>A0A653KVB8_AERVE</name>
<evidence type="ECO:0000313" key="3">
    <source>
        <dbReference type="Proteomes" id="UP000439123"/>
    </source>
</evidence>
<organism evidence="2 3">
    <name type="scientific">Aeromonas veronii</name>
    <dbReference type="NCBI Taxonomy" id="654"/>
    <lineage>
        <taxon>Bacteria</taxon>
        <taxon>Pseudomonadati</taxon>
        <taxon>Pseudomonadota</taxon>
        <taxon>Gammaproteobacteria</taxon>
        <taxon>Aeromonadales</taxon>
        <taxon>Aeromonadaceae</taxon>
        <taxon>Aeromonas</taxon>
    </lineage>
</organism>
<protein>
    <submittedName>
        <fullName evidence="2">Uncharacterized protein</fullName>
    </submittedName>
</protein>
<evidence type="ECO:0000313" key="2">
    <source>
        <dbReference type="EMBL" id="VXA82726.1"/>
    </source>
</evidence>
<feature type="compositionally biased region" description="Basic and acidic residues" evidence="1">
    <location>
        <begin position="44"/>
        <end position="53"/>
    </location>
</feature>
<dbReference type="AlphaFoldDB" id="A0A653KVB8"/>
<sequence length="59" mass="6981">MRSEQIKFDNDNAYHLYVMEDVNNEILNLPFYCSQPAGHHHRHSADPASDRRQQRPSSR</sequence>
<proteinExistence type="predicted"/>
<accession>A0A653KVB8</accession>
<dbReference type="EMBL" id="CABWLC010000006">
    <property type="protein sequence ID" value="VXA82726.1"/>
    <property type="molecule type" value="Genomic_DNA"/>
</dbReference>